<comment type="caution">
    <text evidence="1">The sequence shown here is derived from an EMBL/GenBank/DDBJ whole genome shotgun (WGS) entry which is preliminary data.</text>
</comment>
<organism evidence="1 2">
    <name type="scientific">Dreissena polymorpha</name>
    <name type="common">Zebra mussel</name>
    <name type="synonym">Mytilus polymorpha</name>
    <dbReference type="NCBI Taxonomy" id="45954"/>
    <lineage>
        <taxon>Eukaryota</taxon>
        <taxon>Metazoa</taxon>
        <taxon>Spiralia</taxon>
        <taxon>Lophotrochozoa</taxon>
        <taxon>Mollusca</taxon>
        <taxon>Bivalvia</taxon>
        <taxon>Autobranchia</taxon>
        <taxon>Heteroconchia</taxon>
        <taxon>Euheterodonta</taxon>
        <taxon>Imparidentia</taxon>
        <taxon>Neoheterodontei</taxon>
        <taxon>Myida</taxon>
        <taxon>Dreissenoidea</taxon>
        <taxon>Dreissenidae</taxon>
        <taxon>Dreissena</taxon>
    </lineage>
</organism>
<reference evidence="1" key="2">
    <citation type="submission" date="2020-11" db="EMBL/GenBank/DDBJ databases">
        <authorList>
            <person name="McCartney M.A."/>
            <person name="Auch B."/>
            <person name="Kono T."/>
            <person name="Mallez S."/>
            <person name="Becker A."/>
            <person name="Gohl D.M."/>
            <person name="Silverstein K.A.T."/>
            <person name="Koren S."/>
            <person name="Bechman K.B."/>
            <person name="Herman A."/>
            <person name="Abrahante J.E."/>
            <person name="Garbe J."/>
        </authorList>
    </citation>
    <scope>NUCLEOTIDE SEQUENCE</scope>
    <source>
        <strain evidence="1">Duluth1</strain>
        <tissue evidence="1">Whole animal</tissue>
    </source>
</reference>
<protein>
    <submittedName>
        <fullName evidence="1">Uncharacterized protein</fullName>
    </submittedName>
</protein>
<reference evidence="1" key="1">
    <citation type="journal article" date="2019" name="bioRxiv">
        <title>The Genome of the Zebra Mussel, Dreissena polymorpha: A Resource for Invasive Species Research.</title>
        <authorList>
            <person name="McCartney M.A."/>
            <person name="Auch B."/>
            <person name="Kono T."/>
            <person name="Mallez S."/>
            <person name="Zhang Y."/>
            <person name="Obille A."/>
            <person name="Becker A."/>
            <person name="Abrahante J.E."/>
            <person name="Garbe J."/>
            <person name="Badalamenti J.P."/>
            <person name="Herman A."/>
            <person name="Mangelson H."/>
            <person name="Liachko I."/>
            <person name="Sullivan S."/>
            <person name="Sone E.D."/>
            <person name="Koren S."/>
            <person name="Silverstein K.A.T."/>
            <person name="Beckman K.B."/>
            <person name="Gohl D.M."/>
        </authorList>
    </citation>
    <scope>NUCLEOTIDE SEQUENCE</scope>
    <source>
        <strain evidence="1">Duluth1</strain>
        <tissue evidence="1">Whole animal</tissue>
    </source>
</reference>
<dbReference type="EMBL" id="JAIWYP010000009">
    <property type="protein sequence ID" value="KAH3770131.1"/>
    <property type="molecule type" value="Genomic_DNA"/>
</dbReference>
<name>A0A9D4DYW5_DREPO</name>
<evidence type="ECO:0000313" key="2">
    <source>
        <dbReference type="Proteomes" id="UP000828390"/>
    </source>
</evidence>
<accession>A0A9D4DYW5</accession>
<dbReference type="AlphaFoldDB" id="A0A9D4DYW5"/>
<evidence type="ECO:0000313" key="1">
    <source>
        <dbReference type="EMBL" id="KAH3770131.1"/>
    </source>
</evidence>
<gene>
    <name evidence="1" type="ORF">DPMN_171413</name>
</gene>
<sequence>MDASKLEEDDHRLESHVAIFLERVENTNFPTLSRKALLEKYSVMSLEVSGKPTVDKGEAVMD</sequence>
<keyword evidence="2" id="KW-1185">Reference proteome</keyword>
<proteinExistence type="predicted"/>
<dbReference type="Proteomes" id="UP000828390">
    <property type="component" value="Unassembled WGS sequence"/>
</dbReference>